<evidence type="ECO:0000256" key="1">
    <source>
        <dbReference type="ARBA" id="ARBA00004236"/>
    </source>
</evidence>
<name>A0A3B1A4W8_9ZZZZ</name>
<dbReference type="GO" id="GO:0016757">
    <property type="term" value="F:glycosyltransferase activity"/>
    <property type="evidence" value="ECO:0007669"/>
    <property type="project" value="UniProtKB-KW"/>
</dbReference>
<dbReference type="PANTHER" id="PTHR43646:SF2">
    <property type="entry name" value="GLYCOSYLTRANSFERASE 2-LIKE DOMAIN-CONTAINING PROTEIN"/>
    <property type="match status" value="1"/>
</dbReference>
<dbReference type="InterPro" id="IPR001173">
    <property type="entry name" value="Glyco_trans_2-like"/>
</dbReference>
<comment type="subcellular location">
    <subcellularLocation>
        <location evidence="1">Cell membrane</location>
    </subcellularLocation>
</comment>
<keyword evidence="2" id="KW-1003">Cell membrane</keyword>
<evidence type="ECO:0000256" key="4">
    <source>
        <dbReference type="ARBA" id="ARBA00022679"/>
    </source>
</evidence>
<keyword evidence="3" id="KW-0328">Glycosyltransferase</keyword>
<dbReference type="InterPro" id="IPR026461">
    <property type="entry name" value="Trfase_2_rSAM/seldom_assoc"/>
</dbReference>
<organism evidence="7">
    <name type="scientific">hydrothermal vent metagenome</name>
    <dbReference type="NCBI Taxonomy" id="652676"/>
    <lineage>
        <taxon>unclassified sequences</taxon>
        <taxon>metagenomes</taxon>
        <taxon>ecological metagenomes</taxon>
    </lineage>
</organism>
<keyword evidence="5" id="KW-0472">Membrane</keyword>
<dbReference type="AlphaFoldDB" id="A0A3B1A4W8"/>
<reference evidence="7" key="1">
    <citation type="submission" date="2018-06" db="EMBL/GenBank/DDBJ databases">
        <authorList>
            <person name="Zhirakovskaya E."/>
        </authorList>
    </citation>
    <scope>NUCLEOTIDE SEQUENCE</scope>
</reference>
<evidence type="ECO:0000259" key="6">
    <source>
        <dbReference type="Pfam" id="PF00535"/>
    </source>
</evidence>
<dbReference type="InterPro" id="IPR029044">
    <property type="entry name" value="Nucleotide-diphossugar_trans"/>
</dbReference>
<dbReference type="CDD" id="cd02522">
    <property type="entry name" value="GT_2_like_a"/>
    <property type="match status" value="1"/>
</dbReference>
<accession>A0A3B1A4W8</accession>
<dbReference type="SUPFAM" id="SSF53448">
    <property type="entry name" value="Nucleotide-diphospho-sugar transferases"/>
    <property type="match status" value="1"/>
</dbReference>
<gene>
    <name evidence="7" type="ORF">MNBD_GAMMA20-261</name>
</gene>
<dbReference type="Pfam" id="PF00535">
    <property type="entry name" value="Glycos_transf_2"/>
    <property type="match status" value="1"/>
</dbReference>
<proteinExistence type="predicted"/>
<evidence type="ECO:0000256" key="2">
    <source>
        <dbReference type="ARBA" id="ARBA00022475"/>
    </source>
</evidence>
<protein>
    <submittedName>
        <fullName evidence="7">Glycosyl transferase, family 2</fullName>
    </submittedName>
</protein>
<keyword evidence="4 7" id="KW-0808">Transferase</keyword>
<evidence type="ECO:0000313" key="7">
    <source>
        <dbReference type="EMBL" id="VAW93249.1"/>
    </source>
</evidence>
<feature type="domain" description="Glycosyltransferase 2-like" evidence="6">
    <location>
        <begin position="4"/>
        <end position="120"/>
    </location>
</feature>
<dbReference type="PANTHER" id="PTHR43646">
    <property type="entry name" value="GLYCOSYLTRANSFERASE"/>
    <property type="match status" value="1"/>
</dbReference>
<evidence type="ECO:0000256" key="5">
    <source>
        <dbReference type="ARBA" id="ARBA00023136"/>
    </source>
</evidence>
<dbReference type="Gene3D" id="3.90.550.10">
    <property type="entry name" value="Spore Coat Polysaccharide Biosynthesis Protein SpsA, Chain A"/>
    <property type="match status" value="1"/>
</dbReference>
<dbReference type="NCBIfam" id="TIGR04283">
    <property type="entry name" value="glyco_like_mftF"/>
    <property type="match status" value="1"/>
</dbReference>
<sequence>MRISIIIPVLNEAPTIAVCLDRLQPYRAQGHEIIVVDGGSHDGTAEIARPLADGVLVSSAGRAVQMNYGAQAAQGDVLLFLHADTQLPDAACDIIFSALQTAARWGRFDVRLSGSAPGFRLIEFMMNLRSRMTRIATGDQAMFVTKDLFHAAGGFDDIPLMEDIALSRRLKKKAPAVCLHERVVTSSRRWEENGIFRTILLMWRLRFCYWLGADPARLVRQYYR</sequence>
<evidence type="ECO:0000256" key="3">
    <source>
        <dbReference type="ARBA" id="ARBA00022676"/>
    </source>
</evidence>
<dbReference type="EMBL" id="UOFU01000022">
    <property type="protein sequence ID" value="VAW93249.1"/>
    <property type="molecule type" value="Genomic_DNA"/>
</dbReference>
<dbReference type="GO" id="GO:0005886">
    <property type="term" value="C:plasma membrane"/>
    <property type="evidence" value="ECO:0007669"/>
    <property type="project" value="UniProtKB-SubCell"/>
</dbReference>